<dbReference type="PANTHER" id="PTHR43738:SF1">
    <property type="entry name" value="HEMIN TRANSPORT SYSTEM PERMEASE PROTEIN HRTB-RELATED"/>
    <property type="match status" value="1"/>
</dbReference>
<dbReference type="OrthoDB" id="7298150at2"/>
<keyword evidence="5 7" id="KW-1133">Transmembrane helix</keyword>
<feature type="transmembrane region" description="Helical" evidence="7">
    <location>
        <begin position="15"/>
        <end position="36"/>
    </location>
</feature>
<comment type="caution">
    <text evidence="10">The sequence shown here is derived from an EMBL/GenBank/DDBJ whole genome shotgun (WGS) entry which is preliminary data.</text>
</comment>
<keyword evidence="3" id="KW-1003">Cell membrane</keyword>
<evidence type="ECO:0000256" key="2">
    <source>
        <dbReference type="ARBA" id="ARBA00022448"/>
    </source>
</evidence>
<dbReference type="Pfam" id="PF12704">
    <property type="entry name" value="MacB_PCD"/>
    <property type="match status" value="1"/>
</dbReference>
<evidence type="ECO:0000256" key="4">
    <source>
        <dbReference type="ARBA" id="ARBA00022692"/>
    </source>
</evidence>
<reference evidence="10 11" key="1">
    <citation type="submission" date="2019-06" db="EMBL/GenBank/DDBJ databases">
        <authorList>
            <person name="Li M."/>
        </authorList>
    </citation>
    <scope>NUCLEOTIDE SEQUENCE [LARGE SCALE GENOMIC DNA]</scope>
    <source>
        <strain evidence="10 11">BGMRC2036</strain>
    </source>
</reference>
<feature type="transmembrane region" description="Helical" evidence="7">
    <location>
        <begin position="268"/>
        <end position="290"/>
    </location>
</feature>
<comment type="subcellular location">
    <subcellularLocation>
        <location evidence="1">Cell membrane</location>
        <topology evidence="1">Multi-pass membrane protein</topology>
    </subcellularLocation>
</comment>
<proteinExistence type="predicted"/>
<keyword evidence="6 7" id="KW-0472">Membrane</keyword>
<protein>
    <submittedName>
        <fullName evidence="10">ABC transporter permease</fullName>
    </submittedName>
</protein>
<accession>A0A506U9X5</accession>
<dbReference type="AlphaFoldDB" id="A0A506U9X5"/>
<evidence type="ECO:0000256" key="5">
    <source>
        <dbReference type="ARBA" id="ARBA00022989"/>
    </source>
</evidence>
<keyword evidence="11" id="KW-1185">Reference proteome</keyword>
<evidence type="ECO:0000259" key="8">
    <source>
        <dbReference type="Pfam" id="PF02687"/>
    </source>
</evidence>
<dbReference type="Pfam" id="PF02687">
    <property type="entry name" value="FtsX"/>
    <property type="match status" value="1"/>
</dbReference>
<evidence type="ECO:0000313" key="11">
    <source>
        <dbReference type="Proteomes" id="UP000318801"/>
    </source>
</evidence>
<evidence type="ECO:0000256" key="6">
    <source>
        <dbReference type="ARBA" id="ARBA00023136"/>
    </source>
</evidence>
<gene>
    <name evidence="10" type="ORF">FJU08_13690</name>
</gene>
<evidence type="ECO:0000313" key="10">
    <source>
        <dbReference type="EMBL" id="TPW29389.1"/>
    </source>
</evidence>
<dbReference type="PANTHER" id="PTHR43738">
    <property type="entry name" value="ABC TRANSPORTER, MEMBRANE PROTEIN"/>
    <property type="match status" value="1"/>
</dbReference>
<dbReference type="Proteomes" id="UP000318801">
    <property type="component" value="Unassembled WGS sequence"/>
</dbReference>
<evidence type="ECO:0000256" key="1">
    <source>
        <dbReference type="ARBA" id="ARBA00004651"/>
    </source>
</evidence>
<evidence type="ECO:0000256" key="7">
    <source>
        <dbReference type="SAM" id="Phobius"/>
    </source>
</evidence>
<dbReference type="InterPro" id="IPR003838">
    <property type="entry name" value="ABC3_permease_C"/>
</dbReference>
<dbReference type="RefSeq" id="WP_141149585.1">
    <property type="nucleotide sequence ID" value="NZ_VHLG01000009.1"/>
</dbReference>
<organism evidence="10 11">
    <name type="scientific">Martelella alba</name>
    <dbReference type="NCBI Taxonomy" id="2590451"/>
    <lineage>
        <taxon>Bacteria</taxon>
        <taxon>Pseudomonadati</taxon>
        <taxon>Pseudomonadota</taxon>
        <taxon>Alphaproteobacteria</taxon>
        <taxon>Hyphomicrobiales</taxon>
        <taxon>Aurantimonadaceae</taxon>
        <taxon>Martelella</taxon>
    </lineage>
</organism>
<feature type="domain" description="MacB-like periplasmic core" evidence="9">
    <location>
        <begin position="16"/>
        <end position="238"/>
    </location>
</feature>
<feature type="transmembrane region" description="Helical" evidence="7">
    <location>
        <begin position="310"/>
        <end position="338"/>
    </location>
</feature>
<dbReference type="InterPro" id="IPR025857">
    <property type="entry name" value="MacB_PCD"/>
</dbReference>
<dbReference type="EMBL" id="VHLG01000009">
    <property type="protein sequence ID" value="TPW29389.1"/>
    <property type="molecule type" value="Genomic_DNA"/>
</dbReference>
<dbReference type="InterPro" id="IPR051125">
    <property type="entry name" value="ABC-4/HrtB_transporter"/>
</dbReference>
<keyword evidence="4 7" id="KW-0812">Transmembrane</keyword>
<dbReference type="GO" id="GO:0005886">
    <property type="term" value="C:plasma membrane"/>
    <property type="evidence" value="ECO:0007669"/>
    <property type="project" value="UniProtKB-SubCell"/>
</dbReference>
<name>A0A506U9X5_9HYPH</name>
<feature type="domain" description="ABC3 transporter permease C-terminal" evidence="8">
    <location>
        <begin position="270"/>
        <end position="379"/>
    </location>
</feature>
<feature type="transmembrane region" description="Helical" evidence="7">
    <location>
        <begin position="350"/>
        <end position="371"/>
    </location>
</feature>
<evidence type="ECO:0000256" key="3">
    <source>
        <dbReference type="ARBA" id="ARBA00022475"/>
    </source>
</evidence>
<evidence type="ECO:0000259" key="9">
    <source>
        <dbReference type="Pfam" id="PF12704"/>
    </source>
</evidence>
<keyword evidence="2" id="KW-0813">Transport</keyword>
<sequence>MKLAIRDILHSPARFLLTALGVGFLLMAVVGMTGLYRGIVDDATLLIDAISTDMWVVQGDREGPFAENSSVPANMDRRVEGVPGVAATRRFLQFSYQFEDEGRPLRVAVTSLDTPSDTGQWIPLVAGRHLSANRFEAIANENTGLALGEKVKLDKEDITIVGIARSMVDMSGDGMLFMSTADVMELAQRRTSEEVLLARAAAADSTSATAIAPNAGKIAAVLVTLDPAADEQTVINRISSWGDAEVVTNSEQRDMILNKRLGKLRFQILAFTILILAITFLVVSLIIYTMTLEKLHEIAMLKLIGARNSVIAGMIGGEAVLIGIVGYGLAVLGSLIIFPMFPRRIVIDGVTLSMLAVALVFICGFGSWIGIARALKVSPQEVLS</sequence>